<dbReference type="Pfam" id="PF00359">
    <property type="entry name" value="PTS_EIIA_2"/>
    <property type="match status" value="1"/>
</dbReference>
<protein>
    <submittedName>
        <fullName evidence="2">Pts system, galactitol-specific iia component</fullName>
    </submittedName>
</protein>
<evidence type="ECO:0000313" key="3">
    <source>
        <dbReference type="Proteomes" id="UP000051451"/>
    </source>
</evidence>
<dbReference type="SUPFAM" id="SSF55804">
    <property type="entry name" value="Phoshotransferase/anion transport protein"/>
    <property type="match status" value="1"/>
</dbReference>
<dbReference type="InterPro" id="IPR016152">
    <property type="entry name" value="PTrfase/Anion_transptr"/>
</dbReference>
<evidence type="ECO:0000259" key="1">
    <source>
        <dbReference type="PROSITE" id="PS51094"/>
    </source>
</evidence>
<keyword evidence="3" id="KW-1185">Reference proteome</keyword>
<organism evidence="2 3">
    <name type="scientific">Liquorilactobacillus ghanensis DSM 18630</name>
    <dbReference type="NCBI Taxonomy" id="1423750"/>
    <lineage>
        <taxon>Bacteria</taxon>
        <taxon>Bacillati</taxon>
        <taxon>Bacillota</taxon>
        <taxon>Bacilli</taxon>
        <taxon>Lactobacillales</taxon>
        <taxon>Lactobacillaceae</taxon>
        <taxon>Liquorilactobacillus</taxon>
    </lineage>
</organism>
<proteinExistence type="predicted"/>
<dbReference type="AlphaFoldDB" id="A0A0R1VP08"/>
<name>A0A0R1VP08_9LACO</name>
<dbReference type="PATRIC" id="fig|1423750.3.peg.2306"/>
<dbReference type="PANTHER" id="PTHR47738">
    <property type="entry name" value="PTS SYSTEM FRUCTOSE-LIKE EIIA COMPONENT-RELATED"/>
    <property type="match status" value="1"/>
</dbReference>
<gene>
    <name evidence="2" type="ORF">FC89_GL002267</name>
</gene>
<dbReference type="OrthoDB" id="370976at2"/>
<dbReference type="InterPro" id="IPR051541">
    <property type="entry name" value="PTS_SugarTrans_NitroReg"/>
</dbReference>
<feature type="domain" description="PTS EIIA type-2" evidence="1">
    <location>
        <begin position="1"/>
        <end position="146"/>
    </location>
</feature>
<dbReference type="Gene3D" id="3.40.930.10">
    <property type="entry name" value="Mannitol-specific EII, Chain A"/>
    <property type="match status" value="1"/>
</dbReference>
<dbReference type="PROSITE" id="PS51094">
    <property type="entry name" value="PTS_EIIA_TYPE_2"/>
    <property type="match status" value="1"/>
</dbReference>
<accession>A0A0R1VP08</accession>
<comment type="caution">
    <text evidence="2">The sequence shown here is derived from an EMBL/GenBank/DDBJ whole genome shotgun (WGS) entry which is preliminary data.</text>
</comment>
<reference evidence="2 3" key="1">
    <citation type="journal article" date="2015" name="Genome Announc.">
        <title>Expanding the biotechnology potential of lactobacilli through comparative genomics of 213 strains and associated genera.</title>
        <authorList>
            <person name="Sun Z."/>
            <person name="Harris H.M."/>
            <person name="McCann A."/>
            <person name="Guo C."/>
            <person name="Argimon S."/>
            <person name="Zhang W."/>
            <person name="Yang X."/>
            <person name="Jeffery I.B."/>
            <person name="Cooney J.C."/>
            <person name="Kagawa T.F."/>
            <person name="Liu W."/>
            <person name="Song Y."/>
            <person name="Salvetti E."/>
            <person name="Wrobel A."/>
            <person name="Rasinkangas P."/>
            <person name="Parkhill J."/>
            <person name="Rea M.C."/>
            <person name="O'Sullivan O."/>
            <person name="Ritari J."/>
            <person name="Douillard F.P."/>
            <person name="Paul Ross R."/>
            <person name="Yang R."/>
            <person name="Briner A.E."/>
            <person name="Felis G.E."/>
            <person name="de Vos W.M."/>
            <person name="Barrangou R."/>
            <person name="Klaenhammer T.R."/>
            <person name="Caufield P.W."/>
            <person name="Cui Y."/>
            <person name="Zhang H."/>
            <person name="O'Toole P.W."/>
        </authorList>
    </citation>
    <scope>NUCLEOTIDE SEQUENCE [LARGE SCALE GENOMIC DNA]</scope>
    <source>
        <strain evidence="2 3">DSM 18630</strain>
    </source>
</reference>
<dbReference type="Proteomes" id="UP000051451">
    <property type="component" value="Unassembled WGS sequence"/>
</dbReference>
<dbReference type="InterPro" id="IPR002178">
    <property type="entry name" value="PTS_EIIA_type-2_dom"/>
</dbReference>
<dbReference type="PANTHER" id="PTHR47738:SF3">
    <property type="entry name" value="PHOSPHOTRANSFERASE SYSTEM MANNITOL_FRUCTOSE-SPECIFIC IIA DOMAIN CONTAINING PROTEIN"/>
    <property type="match status" value="1"/>
</dbReference>
<evidence type="ECO:0000313" key="2">
    <source>
        <dbReference type="EMBL" id="KRM04579.1"/>
    </source>
</evidence>
<sequence length="148" mass="17115">MFCEDLIDLSIDVNDEQELFDFVGMITYKKGVSRLGYISSLEKRESAYPTGLQFPMITLALPHVDSKYVNKPFIFVGKTKKNLKIKQMGDSKDLKTNYFLFLGIKNGKDQPKLLANLMQSFQNENFVKEFVKQDSKCEMYSFLVKNII</sequence>
<dbReference type="EMBL" id="AZGB01000027">
    <property type="protein sequence ID" value="KRM04579.1"/>
    <property type="molecule type" value="Genomic_DNA"/>
</dbReference>
<dbReference type="STRING" id="1423750.FC89_GL002267"/>